<proteinExistence type="predicted"/>
<evidence type="ECO:0000256" key="1">
    <source>
        <dbReference type="SAM" id="Phobius"/>
    </source>
</evidence>
<keyword evidence="1" id="KW-1133">Transmembrane helix</keyword>
<dbReference type="EMBL" id="MELK01000002">
    <property type="protein sequence ID" value="OFW60514.1"/>
    <property type="molecule type" value="Genomic_DNA"/>
</dbReference>
<accession>A0A1F2WUF3</accession>
<dbReference type="AlphaFoldDB" id="A0A1F2WUF3"/>
<evidence type="ECO:0000313" key="3">
    <source>
        <dbReference type="Proteomes" id="UP000177876"/>
    </source>
</evidence>
<sequence>MRFAQGLLIIGAALFCLLVAALFWFKFKPNYRRYSKTLAFRPLIRIYKLNNESRWGIYWLIWTVVAILVAILVLIIGFLGGFNN</sequence>
<keyword evidence="1" id="KW-0472">Membrane</keyword>
<name>A0A1F2WUF3_9ACTN</name>
<feature type="transmembrane region" description="Helical" evidence="1">
    <location>
        <begin position="6"/>
        <end position="25"/>
    </location>
</feature>
<protein>
    <submittedName>
        <fullName evidence="2">Uncharacterized protein</fullName>
    </submittedName>
</protein>
<feature type="transmembrane region" description="Helical" evidence="1">
    <location>
        <begin position="55"/>
        <end position="79"/>
    </location>
</feature>
<evidence type="ECO:0000313" key="2">
    <source>
        <dbReference type="EMBL" id="OFW60514.1"/>
    </source>
</evidence>
<reference evidence="2 3" key="1">
    <citation type="journal article" date="2016" name="Nat. Commun.">
        <title>Thousands of microbial genomes shed light on interconnected biogeochemical processes in an aquifer system.</title>
        <authorList>
            <person name="Anantharaman K."/>
            <person name="Brown C.T."/>
            <person name="Hug L.A."/>
            <person name="Sharon I."/>
            <person name="Castelle C.J."/>
            <person name="Probst A.J."/>
            <person name="Thomas B.C."/>
            <person name="Singh A."/>
            <person name="Wilkins M.J."/>
            <person name="Karaoz U."/>
            <person name="Brodie E.L."/>
            <person name="Williams K.H."/>
            <person name="Hubbard S.S."/>
            <person name="Banfield J.F."/>
        </authorList>
    </citation>
    <scope>NUCLEOTIDE SEQUENCE [LARGE SCALE GENOMIC DNA]</scope>
</reference>
<organism evidence="2 3">
    <name type="scientific">Candidatus Solincola sediminis</name>
    <dbReference type="NCBI Taxonomy" id="1797199"/>
    <lineage>
        <taxon>Bacteria</taxon>
        <taxon>Bacillati</taxon>
        <taxon>Actinomycetota</taxon>
        <taxon>Candidatus Geothermincolia</taxon>
        <taxon>Candidatus Geothermincolales</taxon>
        <taxon>Candidatus Geothermincolaceae</taxon>
        <taxon>Candidatus Solincola</taxon>
    </lineage>
</organism>
<dbReference type="Proteomes" id="UP000177876">
    <property type="component" value="Unassembled WGS sequence"/>
</dbReference>
<comment type="caution">
    <text evidence="2">The sequence shown here is derived from an EMBL/GenBank/DDBJ whole genome shotgun (WGS) entry which is preliminary data.</text>
</comment>
<gene>
    <name evidence="2" type="ORF">A2Y75_06360</name>
</gene>
<keyword evidence="1" id="KW-0812">Transmembrane</keyword>